<dbReference type="PANTHER" id="PTHR43877:SF1">
    <property type="entry name" value="ACETYLTRANSFERASE"/>
    <property type="match status" value="1"/>
</dbReference>
<proteinExistence type="predicted"/>
<protein>
    <submittedName>
        <fullName evidence="4">GNAT family N-acetyltransferase</fullName>
    </submittedName>
</protein>
<feature type="domain" description="N-acetyltransferase" evidence="3">
    <location>
        <begin position="1"/>
        <end position="189"/>
    </location>
</feature>
<keyword evidence="2" id="KW-0012">Acyltransferase</keyword>
<dbReference type="PROSITE" id="PS51186">
    <property type="entry name" value="GNAT"/>
    <property type="match status" value="2"/>
</dbReference>
<dbReference type="Pfam" id="PF00583">
    <property type="entry name" value="Acetyltransf_1"/>
    <property type="match status" value="2"/>
</dbReference>
<evidence type="ECO:0000256" key="1">
    <source>
        <dbReference type="ARBA" id="ARBA00022679"/>
    </source>
</evidence>
<dbReference type="RefSeq" id="WP_344456738.1">
    <property type="nucleotide sequence ID" value="NZ_BAAATZ010000034.1"/>
</dbReference>
<gene>
    <name evidence="4" type="ORF">GCM10010439_66260</name>
</gene>
<accession>A0ABN3UQA3</accession>
<dbReference type="EMBL" id="BAAATZ010000034">
    <property type="protein sequence ID" value="GAA2737194.1"/>
    <property type="molecule type" value="Genomic_DNA"/>
</dbReference>
<organism evidence="4 5">
    <name type="scientific">Actinocorallia aurantiaca</name>
    <dbReference type="NCBI Taxonomy" id="46204"/>
    <lineage>
        <taxon>Bacteria</taxon>
        <taxon>Bacillati</taxon>
        <taxon>Actinomycetota</taxon>
        <taxon>Actinomycetes</taxon>
        <taxon>Streptosporangiales</taxon>
        <taxon>Thermomonosporaceae</taxon>
        <taxon>Actinocorallia</taxon>
    </lineage>
</organism>
<dbReference type="PANTHER" id="PTHR43877">
    <property type="entry name" value="AMINOALKYLPHOSPHONATE N-ACETYLTRANSFERASE-RELATED-RELATED"/>
    <property type="match status" value="1"/>
</dbReference>
<dbReference type="InterPro" id="IPR000182">
    <property type="entry name" value="GNAT_dom"/>
</dbReference>
<dbReference type="SUPFAM" id="SSF55729">
    <property type="entry name" value="Acyl-CoA N-acyltransferases (Nat)"/>
    <property type="match status" value="2"/>
</dbReference>
<comment type="caution">
    <text evidence="4">The sequence shown here is derived from an EMBL/GenBank/DDBJ whole genome shotgun (WGS) entry which is preliminary data.</text>
</comment>
<dbReference type="Proteomes" id="UP001501842">
    <property type="component" value="Unassembled WGS sequence"/>
</dbReference>
<reference evidence="4 5" key="1">
    <citation type="journal article" date="2019" name="Int. J. Syst. Evol. Microbiol.">
        <title>The Global Catalogue of Microorganisms (GCM) 10K type strain sequencing project: providing services to taxonomists for standard genome sequencing and annotation.</title>
        <authorList>
            <consortium name="The Broad Institute Genomics Platform"/>
            <consortium name="The Broad Institute Genome Sequencing Center for Infectious Disease"/>
            <person name="Wu L."/>
            <person name="Ma J."/>
        </authorList>
    </citation>
    <scope>NUCLEOTIDE SEQUENCE [LARGE SCALE GENOMIC DNA]</scope>
    <source>
        <strain evidence="4 5">JCM 8201</strain>
    </source>
</reference>
<sequence length="320" mass="35020">MDIVEVNDPADGELDAWHALVSSVHTHDHPEEPSPEPSQTVGWLLGGVPRRMWAVPHEDGFGAVASLRLPGDAAVRAGEIEIHVHPGLRRRGVGTRLLRSAAGALRADQRATAIAQALAGTPAVPFLESRGFGCVLTTQGLVLRTDEARARVETEGYAALDPSGYRLIRWTGVVPDRLAAAFAMAKRAMADHDEGESAWTPERVRETAEQVAKRGDELYTVAALHGTRLAGFTEIVVPGDAPERAFQYDTAVVPEHRGRRLGLWVKAAMLRWLAEERPEITEIETDNADDNEHMLAVNEALGFRPLREYREYQATASDLP</sequence>
<feature type="domain" description="N-acetyltransferase" evidence="3">
    <location>
        <begin position="180"/>
        <end position="320"/>
    </location>
</feature>
<evidence type="ECO:0000259" key="3">
    <source>
        <dbReference type="PROSITE" id="PS51186"/>
    </source>
</evidence>
<name>A0ABN3UQA3_9ACTN</name>
<evidence type="ECO:0000313" key="4">
    <source>
        <dbReference type="EMBL" id="GAA2737194.1"/>
    </source>
</evidence>
<dbReference type="Gene3D" id="3.40.630.30">
    <property type="match status" value="1"/>
</dbReference>
<evidence type="ECO:0000313" key="5">
    <source>
        <dbReference type="Proteomes" id="UP001501842"/>
    </source>
</evidence>
<dbReference type="InterPro" id="IPR050832">
    <property type="entry name" value="Bact_Acetyltransf"/>
</dbReference>
<dbReference type="InterPro" id="IPR016181">
    <property type="entry name" value="Acyl_CoA_acyltransferase"/>
</dbReference>
<evidence type="ECO:0000256" key="2">
    <source>
        <dbReference type="ARBA" id="ARBA00023315"/>
    </source>
</evidence>
<keyword evidence="5" id="KW-1185">Reference proteome</keyword>
<keyword evidence="1" id="KW-0808">Transferase</keyword>